<dbReference type="GO" id="GO:0009245">
    <property type="term" value="P:lipid A biosynthetic process"/>
    <property type="evidence" value="ECO:0007669"/>
    <property type="project" value="UniProtKB-KW"/>
</dbReference>
<feature type="transmembrane region" description="Helical" evidence="11">
    <location>
        <begin position="32"/>
        <end position="54"/>
    </location>
</feature>
<proteinExistence type="predicted"/>
<accession>A0A7W8LB47</accession>
<keyword evidence="3" id="KW-0444">Lipid biosynthesis</keyword>
<dbReference type="Gene3D" id="1.10.3730.20">
    <property type="match status" value="2"/>
</dbReference>
<organism evidence="13 14">
    <name type="scientific">Paraburkholderia youngii</name>
    <dbReference type="NCBI Taxonomy" id="2782701"/>
    <lineage>
        <taxon>Bacteria</taxon>
        <taxon>Pseudomonadati</taxon>
        <taxon>Pseudomonadota</taxon>
        <taxon>Betaproteobacteria</taxon>
        <taxon>Burkholderiales</taxon>
        <taxon>Burkholderiaceae</taxon>
        <taxon>Paraburkholderia</taxon>
    </lineage>
</organism>
<feature type="transmembrane region" description="Helical" evidence="11">
    <location>
        <begin position="116"/>
        <end position="134"/>
    </location>
</feature>
<evidence type="ECO:0000256" key="7">
    <source>
        <dbReference type="ARBA" id="ARBA00022985"/>
    </source>
</evidence>
<feature type="transmembrane region" description="Helical" evidence="11">
    <location>
        <begin position="6"/>
        <end position="25"/>
    </location>
</feature>
<dbReference type="SUPFAM" id="SSF103481">
    <property type="entry name" value="Multidrug resistance efflux transporter EmrE"/>
    <property type="match status" value="2"/>
</dbReference>
<feature type="transmembrane region" description="Helical" evidence="11">
    <location>
        <begin position="236"/>
        <end position="258"/>
    </location>
</feature>
<evidence type="ECO:0000259" key="12">
    <source>
        <dbReference type="Pfam" id="PF00892"/>
    </source>
</evidence>
<dbReference type="InterPro" id="IPR037185">
    <property type="entry name" value="EmrE-like"/>
</dbReference>
<evidence type="ECO:0000313" key="13">
    <source>
        <dbReference type="EMBL" id="MBB5403428.1"/>
    </source>
</evidence>
<evidence type="ECO:0000256" key="6">
    <source>
        <dbReference type="ARBA" id="ARBA00022692"/>
    </source>
</evidence>
<feature type="transmembrane region" description="Helical" evidence="11">
    <location>
        <begin position="146"/>
        <end position="164"/>
    </location>
</feature>
<evidence type="ECO:0000256" key="8">
    <source>
        <dbReference type="ARBA" id="ARBA00022989"/>
    </source>
</evidence>
<name>A0A7W8LB47_9BURK</name>
<keyword evidence="2" id="KW-1003">Cell membrane</keyword>
<keyword evidence="9" id="KW-0443">Lipid metabolism</keyword>
<keyword evidence="4" id="KW-0997">Cell inner membrane</keyword>
<keyword evidence="10 11" id="KW-0472">Membrane</keyword>
<dbReference type="RefSeq" id="WP_184227736.1">
    <property type="nucleotide sequence ID" value="NZ_JACHDE010000013.1"/>
</dbReference>
<keyword evidence="5" id="KW-0441">Lipid A biosynthesis</keyword>
<feature type="transmembrane region" description="Helical" evidence="11">
    <location>
        <begin position="176"/>
        <end position="198"/>
    </location>
</feature>
<feature type="transmembrane region" description="Helical" evidence="11">
    <location>
        <begin position="210"/>
        <end position="230"/>
    </location>
</feature>
<dbReference type="PANTHER" id="PTHR30561:SF9">
    <property type="entry name" value="4-AMINO-4-DEOXY-L-ARABINOSE-PHOSPHOUNDECAPRENOL FLIPPASE SUBUNIT ARNF-RELATED"/>
    <property type="match status" value="1"/>
</dbReference>
<reference evidence="13 14" key="1">
    <citation type="submission" date="2020-08" db="EMBL/GenBank/DDBJ databases">
        <title>Genomic Encyclopedia of Type Strains, Phase IV (KMG-V): Genome sequencing to study the core and pangenomes of soil and plant-associated prokaryotes.</title>
        <authorList>
            <person name="Whitman W."/>
        </authorList>
    </citation>
    <scope>NUCLEOTIDE SEQUENCE [LARGE SCALE GENOMIC DNA]</scope>
    <source>
        <strain evidence="13 14">JPY162</strain>
    </source>
</reference>
<evidence type="ECO:0000256" key="4">
    <source>
        <dbReference type="ARBA" id="ARBA00022519"/>
    </source>
</evidence>
<keyword evidence="8 11" id="KW-1133">Transmembrane helix</keyword>
<feature type="domain" description="EamA" evidence="12">
    <location>
        <begin position="148"/>
        <end position="280"/>
    </location>
</feature>
<gene>
    <name evidence="13" type="ORF">HDG41_005516</name>
</gene>
<dbReference type="Pfam" id="PF00892">
    <property type="entry name" value="EamA"/>
    <property type="match status" value="2"/>
</dbReference>
<dbReference type="InterPro" id="IPR000620">
    <property type="entry name" value="EamA_dom"/>
</dbReference>
<dbReference type="InterPro" id="IPR000390">
    <property type="entry name" value="Small_drug/metabolite_transptr"/>
</dbReference>
<evidence type="ECO:0000313" key="14">
    <source>
        <dbReference type="Proteomes" id="UP000592820"/>
    </source>
</evidence>
<dbReference type="PANTHER" id="PTHR30561">
    <property type="entry name" value="SMR FAMILY PROTON-DEPENDENT DRUG EFFLUX TRANSPORTER SUGE"/>
    <property type="match status" value="1"/>
</dbReference>
<dbReference type="GO" id="GO:0009103">
    <property type="term" value="P:lipopolysaccharide biosynthetic process"/>
    <property type="evidence" value="ECO:0007669"/>
    <property type="project" value="UniProtKB-KW"/>
</dbReference>
<dbReference type="EMBL" id="JACHDE010000013">
    <property type="protein sequence ID" value="MBB5403428.1"/>
    <property type="molecule type" value="Genomic_DNA"/>
</dbReference>
<dbReference type="GO" id="GO:0022857">
    <property type="term" value="F:transmembrane transporter activity"/>
    <property type="evidence" value="ECO:0007669"/>
    <property type="project" value="InterPro"/>
</dbReference>
<feature type="domain" description="EamA" evidence="12">
    <location>
        <begin position="9"/>
        <end position="133"/>
    </location>
</feature>
<evidence type="ECO:0000256" key="3">
    <source>
        <dbReference type="ARBA" id="ARBA00022516"/>
    </source>
</evidence>
<comment type="subcellular location">
    <subcellularLocation>
        <location evidence="1">Cell membrane</location>
        <topology evidence="1">Multi-pass membrane protein</topology>
    </subcellularLocation>
</comment>
<evidence type="ECO:0000256" key="10">
    <source>
        <dbReference type="ARBA" id="ARBA00023136"/>
    </source>
</evidence>
<keyword evidence="6 11" id="KW-0812">Transmembrane</keyword>
<evidence type="ECO:0000256" key="1">
    <source>
        <dbReference type="ARBA" id="ARBA00004651"/>
    </source>
</evidence>
<dbReference type="Proteomes" id="UP000592820">
    <property type="component" value="Unassembled WGS sequence"/>
</dbReference>
<keyword evidence="7" id="KW-0448">Lipopolysaccharide biosynthesis</keyword>
<dbReference type="AlphaFoldDB" id="A0A7W8LB47"/>
<evidence type="ECO:0000256" key="2">
    <source>
        <dbReference type="ARBA" id="ARBA00022475"/>
    </source>
</evidence>
<sequence length="283" mass="29879">MTMTLPVFFAVLSAALLHAGWNAVIKVRLDPFLAMTLLCIACGLIALPSLPFTGFARPAAWPWVAGSVALHFGYYVCLSEAYRRADMSQIYPIARGSAPLITALVSVTILHETMSAGAIAGVVLLGSGVLLLSLRGRHHSASENRVALGFALLTAVTIAGYTVVDGVGARVAGNPNSYAATLFVFDALPMLTLCLYRYGPAGMAPMRRFLLPGFAGGAMSLAAYWIVIWAMTVAPIALVAAVRETSVVFAGIIAVYVLKEPFSRVRTAAATLTLAGLALMRLF</sequence>
<feature type="transmembrane region" description="Helical" evidence="11">
    <location>
        <begin position="60"/>
        <end position="78"/>
    </location>
</feature>
<evidence type="ECO:0000256" key="9">
    <source>
        <dbReference type="ARBA" id="ARBA00023098"/>
    </source>
</evidence>
<evidence type="ECO:0000256" key="11">
    <source>
        <dbReference type="SAM" id="Phobius"/>
    </source>
</evidence>
<comment type="caution">
    <text evidence="13">The sequence shown here is derived from an EMBL/GenBank/DDBJ whole genome shotgun (WGS) entry which is preliminary data.</text>
</comment>
<feature type="transmembrane region" description="Helical" evidence="11">
    <location>
        <begin position="90"/>
        <end position="110"/>
    </location>
</feature>
<dbReference type="GO" id="GO:0005886">
    <property type="term" value="C:plasma membrane"/>
    <property type="evidence" value="ECO:0007669"/>
    <property type="project" value="UniProtKB-SubCell"/>
</dbReference>
<evidence type="ECO:0000256" key="5">
    <source>
        <dbReference type="ARBA" id="ARBA00022556"/>
    </source>
</evidence>
<protein>
    <submittedName>
        <fullName evidence="13">Drug/metabolite transporter (DMT)-like permease</fullName>
    </submittedName>
</protein>